<organism evidence="1 2">
    <name type="scientific">Brachionus plicatilis</name>
    <name type="common">Marine rotifer</name>
    <name type="synonym">Brachionus muelleri</name>
    <dbReference type="NCBI Taxonomy" id="10195"/>
    <lineage>
        <taxon>Eukaryota</taxon>
        <taxon>Metazoa</taxon>
        <taxon>Spiralia</taxon>
        <taxon>Gnathifera</taxon>
        <taxon>Rotifera</taxon>
        <taxon>Eurotatoria</taxon>
        <taxon>Monogononta</taxon>
        <taxon>Pseudotrocha</taxon>
        <taxon>Ploima</taxon>
        <taxon>Brachionidae</taxon>
        <taxon>Brachionus</taxon>
    </lineage>
</organism>
<comment type="caution">
    <text evidence="1">The sequence shown here is derived from an EMBL/GenBank/DDBJ whole genome shotgun (WGS) entry which is preliminary data.</text>
</comment>
<accession>A0A3M7SG74</accession>
<name>A0A3M7SG74_BRAPC</name>
<proteinExistence type="predicted"/>
<evidence type="ECO:0000313" key="1">
    <source>
        <dbReference type="EMBL" id="RNA34772.1"/>
    </source>
</evidence>
<gene>
    <name evidence="1" type="ORF">BpHYR1_045514</name>
</gene>
<dbReference type="AlphaFoldDB" id="A0A3M7SG74"/>
<dbReference type="EMBL" id="REGN01001418">
    <property type="protein sequence ID" value="RNA34772.1"/>
    <property type="molecule type" value="Genomic_DNA"/>
</dbReference>
<reference evidence="1 2" key="1">
    <citation type="journal article" date="2018" name="Sci. Rep.">
        <title>Genomic signatures of local adaptation to the degree of environmental predictability in rotifers.</title>
        <authorList>
            <person name="Franch-Gras L."/>
            <person name="Hahn C."/>
            <person name="Garcia-Roger E.M."/>
            <person name="Carmona M.J."/>
            <person name="Serra M."/>
            <person name="Gomez A."/>
        </authorList>
    </citation>
    <scope>NUCLEOTIDE SEQUENCE [LARGE SCALE GENOMIC DNA]</scope>
    <source>
        <strain evidence="1">HYR1</strain>
    </source>
</reference>
<dbReference type="Proteomes" id="UP000276133">
    <property type="component" value="Unassembled WGS sequence"/>
</dbReference>
<protein>
    <submittedName>
        <fullName evidence="1">Uncharacterized protein</fullName>
    </submittedName>
</protein>
<evidence type="ECO:0000313" key="2">
    <source>
        <dbReference type="Proteomes" id="UP000276133"/>
    </source>
</evidence>
<keyword evidence="2" id="KW-1185">Reference proteome</keyword>
<sequence>MRGDFIFSLRIIDYNRKWFIMKNKQKNDRLKIRIEILRIIKYFLLEVQNKKIIDFIECLIYLKNSIKLDEILRIVLAYDFRWKKVQFIYNK</sequence>